<evidence type="ECO:0000313" key="3">
    <source>
        <dbReference type="Proteomes" id="UP001311232"/>
    </source>
</evidence>
<sequence length="159" mass="17796">MSEMMKVEAGDPGGLSLEPPIPAASTSELEQKQDGKDLIHQMLVIKEEVPHDWSSSLNPEDLHKKEEEEELWIKQEVEQFTVKVEDEEKPQLSELHHLKPEGDRETDAQTSSSAVQIKADPDGGECGGPEPDRNPDLASDHKRLRFASKGFFDEGILKK</sequence>
<name>A0AAV9S278_9TELE</name>
<proteinExistence type="predicted"/>
<organism evidence="2 3">
    <name type="scientific">Crenichthys baileyi</name>
    <name type="common">White River springfish</name>
    <dbReference type="NCBI Taxonomy" id="28760"/>
    <lineage>
        <taxon>Eukaryota</taxon>
        <taxon>Metazoa</taxon>
        <taxon>Chordata</taxon>
        <taxon>Craniata</taxon>
        <taxon>Vertebrata</taxon>
        <taxon>Euteleostomi</taxon>
        <taxon>Actinopterygii</taxon>
        <taxon>Neopterygii</taxon>
        <taxon>Teleostei</taxon>
        <taxon>Neoteleostei</taxon>
        <taxon>Acanthomorphata</taxon>
        <taxon>Ovalentaria</taxon>
        <taxon>Atherinomorphae</taxon>
        <taxon>Cyprinodontiformes</taxon>
        <taxon>Goodeidae</taxon>
        <taxon>Crenichthys</taxon>
    </lineage>
</organism>
<evidence type="ECO:0000256" key="1">
    <source>
        <dbReference type="SAM" id="MobiDB-lite"/>
    </source>
</evidence>
<gene>
    <name evidence="2" type="ORF">CRENBAI_003288</name>
</gene>
<feature type="compositionally biased region" description="Basic and acidic residues" evidence="1">
    <location>
        <begin position="130"/>
        <end position="140"/>
    </location>
</feature>
<dbReference type="Proteomes" id="UP001311232">
    <property type="component" value="Unassembled WGS sequence"/>
</dbReference>
<protein>
    <submittedName>
        <fullName evidence="2">Uncharacterized protein</fullName>
    </submittedName>
</protein>
<accession>A0AAV9S278</accession>
<comment type="caution">
    <text evidence="2">The sequence shown here is derived from an EMBL/GenBank/DDBJ whole genome shotgun (WGS) entry which is preliminary data.</text>
</comment>
<keyword evidence="3" id="KW-1185">Reference proteome</keyword>
<feature type="region of interest" description="Disordered" evidence="1">
    <location>
        <begin position="85"/>
        <end position="140"/>
    </location>
</feature>
<evidence type="ECO:0000313" key="2">
    <source>
        <dbReference type="EMBL" id="KAK5615304.1"/>
    </source>
</evidence>
<dbReference type="EMBL" id="JAHHUM010000981">
    <property type="protein sequence ID" value="KAK5615304.1"/>
    <property type="molecule type" value="Genomic_DNA"/>
</dbReference>
<dbReference type="AlphaFoldDB" id="A0AAV9S278"/>
<feature type="region of interest" description="Disordered" evidence="1">
    <location>
        <begin position="1"/>
        <end position="36"/>
    </location>
</feature>
<feature type="compositionally biased region" description="Basic and acidic residues" evidence="1">
    <location>
        <begin position="85"/>
        <end position="107"/>
    </location>
</feature>
<reference evidence="2 3" key="1">
    <citation type="submission" date="2021-06" db="EMBL/GenBank/DDBJ databases">
        <authorList>
            <person name="Palmer J.M."/>
        </authorList>
    </citation>
    <scope>NUCLEOTIDE SEQUENCE [LARGE SCALE GENOMIC DNA]</scope>
    <source>
        <strain evidence="2 3">MEX-2019</strain>
        <tissue evidence="2">Muscle</tissue>
    </source>
</reference>